<dbReference type="EMBL" id="CM047942">
    <property type="protein sequence ID" value="KAI9901058.1"/>
    <property type="molecule type" value="Genomic_DNA"/>
</dbReference>
<dbReference type="Proteomes" id="UP001163324">
    <property type="component" value="Chromosome 3"/>
</dbReference>
<name>A0ACC0V3V2_9HYPO</name>
<gene>
    <name evidence="1" type="ORF">N3K66_002875</name>
</gene>
<protein>
    <submittedName>
        <fullName evidence="1">Uncharacterized protein</fullName>
    </submittedName>
</protein>
<reference evidence="1" key="1">
    <citation type="submission" date="2022-10" db="EMBL/GenBank/DDBJ databases">
        <title>Complete Genome of Trichothecium roseum strain YXFP-22015, a Plant Pathogen Isolated from Citrus.</title>
        <authorList>
            <person name="Wang Y."/>
            <person name="Zhu L."/>
        </authorList>
    </citation>
    <scope>NUCLEOTIDE SEQUENCE</scope>
    <source>
        <strain evidence="1">YXFP-22015</strain>
    </source>
</reference>
<proteinExistence type="predicted"/>
<keyword evidence="2" id="KW-1185">Reference proteome</keyword>
<evidence type="ECO:0000313" key="2">
    <source>
        <dbReference type="Proteomes" id="UP001163324"/>
    </source>
</evidence>
<organism evidence="1 2">
    <name type="scientific">Trichothecium roseum</name>
    <dbReference type="NCBI Taxonomy" id="47278"/>
    <lineage>
        <taxon>Eukaryota</taxon>
        <taxon>Fungi</taxon>
        <taxon>Dikarya</taxon>
        <taxon>Ascomycota</taxon>
        <taxon>Pezizomycotina</taxon>
        <taxon>Sordariomycetes</taxon>
        <taxon>Hypocreomycetidae</taxon>
        <taxon>Hypocreales</taxon>
        <taxon>Hypocreales incertae sedis</taxon>
        <taxon>Trichothecium</taxon>
    </lineage>
</organism>
<evidence type="ECO:0000313" key="1">
    <source>
        <dbReference type="EMBL" id="KAI9901058.1"/>
    </source>
</evidence>
<accession>A0ACC0V3V2</accession>
<sequence length="286" mass="31128">MVFRAVATLLALTGAVSAWDAPQYAGFNRVWQDNFSGAAGTLPDRNGQWTILEGDLGVNNELQFYTRESRTIQLSGGDTLQVVPWRDGSKPKGWVSGRAESNYVFTPKDGAITRGEAALMFGDSPQGNKQGIWPAFWSLGDSIRHGTGWPACGEIDIMETVNGQLTGHGTLHCDVYPGGICNEGTGIGSPVGIPNYGWHTWRVDIDRRNGDFRGQSITWYLDGQQFHQVTGDRIGNADVWRSIAQSPLFFITNVAVGGSWPGNPDGATQDGYGVRLELGYVAHYET</sequence>
<comment type="caution">
    <text evidence="1">The sequence shown here is derived from an EMBL/GenBank/DDBJ whole genome shotgun (WGS) entry which is preliminary data.</text>
</comment>